<feature type="region of interest" description="Disordered" evidence="3">
    <location>
        <begin position="105"/>
        <end position="202"/>
    </location>
</feature>
<reference evidence="6 7" key="1">
    <citation type="journal article" date="2021" name="BMC Biol.">
        <title>Horizontally acquired antibacterial genes associated with adaptive radiation of ladybird beetles.</title>
        <authorList>
            <person name="Li H.S."/>
            <person name="Tang X.F."/>
            <person name="Huang Y.H."/>
            <person name="Xu Z.Y."/>
            <person name="Chen M.L."/>
            <person name="Du X.Y."/>
            <person name="Qiu B.Y."/>
            <person name="Chen P.T."/>
            <person name="Zhang W."/>
            <person name="Slipinski A."/>
            <person name="Escalona H.E."/>
            <person name="Waterhouse R.M."/>
            <person name="Zwick A."/>
            <person name="Pang H."/>
        </authorList>
    </citation>
    <scope>NUCLEOTIDE SEQUENCE [LARGE SCALE GENOMIC DNA]</scope>
    <source>
        <strain evidence="6">SYSU2018</strain>
    </source>
</reference>
<dbReference type="InterPro" id="IPR029277">
    <property type="entry name" value="SVWC_dom"/>
</dbReference>
<keyword evidence="7" id="KW-1185">Reference proteome</keyword>
<comment type="caution">
    <text evidence="6">The sequence shown here is derived from an EMBL/GenBank/DDBJ whole genome shotgun (WGS) entry which is preliminary data.</text>
</comment>
<evidence type="ECO:0000256" key="3">
    <source>
        <dbReference type="SAM" id="MobiDB-lite"/>
    </source>
</evidence>
<evidence type="ECO:0000313" key="6">
    <source>
        <dbReference type="EMBL" id="KAL3285170.1"/>
    </source>
</evidence>
<organism evidence="6 7">
    <name type="scientific">Cryptolaemus montrouzieri</name>
    <dbReference type="NCBI Taxonomy" id="559131"/>
    <lineage>
        <taxon>Eukaryota</taxon>
        <taxon>Metazoa</taxon>
        <taxon>Ecdysozoa</taxon>
        <taxon>Arthropoda</taxon>
        <taxon>Hexapoda</taxon>
        <taxon>Insecta</taxon>
        <taxon>Pterygota</taxon>
        <taxon>Neoptera</taxon>
        <taxon>Endopterygota</taxon>
        <taxon>Coleoptera</taxon>
        <taxon>Polyphaga</taxon>
        <taxon>Cucujiformia</taxon>
        <taxon>Coccinelloidea</taxon>
        <taxon>Coccinellidae</taxon>
        <taxon>Scymninae</taxon>
        <taxon>Scymnini</taxon>
        <taxon>Cryptolaemus</taxon>
    </lineage>
</organism>
<protein>
    <recommendedName>
        <fullName evidence="5">Single domain-containing protein</fullName>
    </recommendedName>
</protein>
<evidence type="ECO:0000256" key="2">
    <source>
        <dbReference type="ARBA" id="ARBA00022525"/>
    </source>
</evidence>
<proteinExistence type="predicted"/>
<name>A0ABD2P3I5_9CUCU</name>
<dbReference type="AlphaFoldDB" id="A0ABD2P3I5"/>
<dbReference type="Proteomes" id="UP001516400">
    <property type="component" value="Unassembled WGS sequence"/>
</dbReference>
<evidence type="ECO:0000256" key="4">
    <source>
        <dbReference type="SAM" id="SignalP"/>
    </source>
</evidence>
<evidence type="ECO:0000259" key="5">
    <source>
        <dbReference type="SMART" id="SM01318"/>
    </source>
</evidence>
<feature type="compositionally biased region" description="Polar residues" evidence="3">
    <location>
        <begin position="110"/>
        <end position="123"/>
    </location>
</feature>
<feature type="chain" id="PRO_5044831484" description="Single domain-containing protein" evidence="4">
    <location>
        <begin position="22"/>
        <end position="202"/>
    </location>
</feature>
<dbReference type="GO" id="GO:0005576">
    <property type="term" value="C:extracellular region"/>
    <property type="evidence" value="ECO:0007669"/>
    <property type="project" value="UniProtKB-SubCell"/>
</dbReference>
<keyword evidence="4" id="KW-0732">Signal</keyword>
<keyword evidence="2" id="KW-0964">Secreted</keyword>
<sequence length="202" mass="22017">MIKVKLMVVGLVLSLVDNSHSQSDNTCSYQGQQVTGDFTIPGYCVLYRCIPGQGVSTIGCGIRVPPPGCSIVYPETTNYPECCHTNIKCSTDNQPFVSSQNQIRADEDNGTSGYQQTSQSFPQLDTAFSPPPSTNDRPSFSSDSTHPSSSLQPPTGRGVTPSFRPQNTPKRRPFGEPFGRPEDVNKLPDIGNVKSGPYYYKK</sequence>
<gene>
    <name evidence="6" type="ORF">HHI36_019289</name>
</gene>
<comment type="subcellular location">
    <subcellularLocation>
        <location evidence="1">Secreted</location>
    </subcellularLocation>
</comment>
<accession>A0ABD2P3I5</accession>
<feature type="signal peptide" evidence="4">
    <location>
        <begin position="1"/>
        <end position="21"/>
    </location>
</feature>
<evidence type="ECO:0000256" key="1">
    <source>
        <dbReference type="ARBA" id="ARBA00004613"/>
    </source>
</evidence>
<dbReference type="EMBL" id="JABFTP020000165">
    <property type="protein sequence ID" value="KAL3285170.1"/>
    <property type="molecule type" value="Genomic_DNA"/>
</dbReference>
<evidence type="ECO:0000313" key="7">
    <source>
        <dbReference type="Proteomes" id="UP001516400"/>
    </source>
</evidence>
<dbReference type="SMART" id="SM01318">
    <property type="entry name" value="SVWC"/>
    <property type="match status" value="1"/>
</dbReference>
<feature type="domain" description="Single" evidence="5">
    <location>
        <begin position="27"/>
        <end position="89"/>
    </location>
</feature>
<feature type="compositionally biased region" description="Low complexity" evidence="3">
    <location>
        <begin position="139"/>
        <end position="150"/>
    </location>
</feature>